<dbReference type="Gene3D" id="3.40.630.30">
    <property type="match status" value="1"/>
</dbReference>
<evidence type="ECO:0000259" key="1">
    <source>
        <dbReference type="PROSITE" id="PS51186"/>
    </source>
</evidence>
<dbReference type="SUPFAM" id="SSF55729">
    <property type="entry name" value="Acyl-CoA N-acyltransferases (Nat)"/>
    <property type="match status" value="1"/>
</dbReference>
<dbReference type="KEGG" id="lzh:D1B17_06680"/>
<dbReference type="CDD" id="cd04301">
    <property type="entry name" value="NAT_SF"/>
    <property type="match status" value="1"/>
</dbReference>
<dbReference type="OrthoDB" id="9797178at2"/>
<dbReference type="Pfam" id="PF00583">
    <property type="entry name" value="Acetyltransf_1"/>
    <property type="match status" value="1"/>
</dbReference>
<dbReference type="EMBL" id="CP031933">
    <property type="protein sequence ID" value="AYE39490.1"/>
    <property type="molecule type" value="Genomic_DNA"/>
</dbReference>
<evidence type="ECO:0000313" key="2">
    <source>
        <dbReference type="EMBL" id="AYE39490.1"/>
    </source>
</evidence>
<name>A0A386PY27_9LACO</name>
<reference evidence="3" key="1">
    <citation type="submission" date="2018-08" db="EMBL/GenBank/DDBJ databases">
        <title>Genome of Lactobacillus sp. HBUAS52074.</title>
        <authorList>
            <person name="Guo Z."/>
            <person name="Zhang Z.D."/>
        </authorList>
    </citation>
    <scope>NUCLEOTIDE SEQUENCE [LARGE SCALE GENOMIC DNA]</scope>
    <source>
        <strain evidence="3">HBUAS52074</strain>
    </source>
</reference>
<dbReference type="PROSITE" id="PS51186">
    <property type="entry name" value="GNAT"/>
    <property type="match status" value="1"/>
</dbReference>
<feature type="domain" description="N-acetyltransferase" evidence="1">
    <location>
        <begin position="1"/>
        <end position="130"/>
    </location>
</feature>
<sequence>MTREAFWNLYVPGCGEHYLTHILRSHPDFIPELDLIVEMNGQIIGNVMYTKATLTDENGNVKPILTFGPVCIKKEFQRQGYSKKLLDASFKIARKLNYEAIVIFGMPSNYVGRGFESCYKYNVTMNQTYPTAMLVKELVPDSLKGHHWSYQESAALEINQEKIDQFDKGFEPKIKKWQPSQEEFYIISHSTIQ</sequence>
<proteinExistence type="predicted"/>
<dbReference type="Proteomes" id="UP000267208">
    <property type="component" value="Chromosome"/>
</dbReference>
<dbReference type="InterPro" id="IPR016181">
    <property type="entry name" value="Acyl_CoA_acyltransferase"/>
</dbReference>
<dbReference type="AlphaFoldDB" id="A0A386PY27"/>
<dbReference type="RefSeq" id="WP_120144259.1">
    <property type="nucleotide sequence ID" value="NZ_CP031933.2"/>
</dbReference>
<organism evidence="2 3">
    <name type="scientific">Companilactobacillus zhachilii</name>
    <dbReference type="NCBI Taxonomy" id="2304606"/>
    <lineage>
        <taxon>Bacteria</taxon>
        <taxon>Bacillati</taxon>
        <taxon>Bacillota</taxon>
        <taxon>Bacilli</taxon>
        <taxon>Lactobacillales</taxon>
        <taxon>Lactobacillaceae</taxon>
        <taxon>Companilactobacillus</taxon>
    </lineage>
</organism>
<gene>
    <name evidence="2" type="ORF">D1B17_06680</name>
</gene>
<dbReference type="GO" id="GO:0016747">
    <property type="term" value="F:acyltransferase activity, transferring groups other than amino-acyl groups"/>
    <property type="evidence" value="ECO:0007669"/>
    <property type="project" value="InterPro"/>
</dbReference>
<accession>A0A386PY27</accession>
<keyword evidence="3" id="KW-1185">Reference proteome</keyword>
<dbReference type="InterPro" id="IPR000182">
    <property type="entry name" value="GNAT_dom"/>
</dbReference>
<keyword evidence="2" id="KW-0808">Transferase</keyword>
<protein>
    <submittedName>
        <fullName evidence="2">N-acetyltransferase</fullName>
    </submittedName>
</protein>
<evidence type="ECO:0000313" key="3">
    <source>
        <dbReference type="Proteomes" id="UP000267208"/>
    </source>
</evidence>